<dbReference type="Gene3D" id="2.40.128.20">
    <property type="match status" value="1"/>
</dbReference>
<organism evidence="2">
    <name type="scientific">Rhipicephalus appendiculatus</name>
    <name type="common">Brown ear tick</name>
    <dbReference type="NCBI Taxonomy" id="34631"/>
    <lineage>
        <taxon>Eukaryota</taxon>
        <taxon>Metazoa</taxon>
        <taxon>Ecdysozoa</taxon>
        <taxon>Arthropoda</taxon>
        <taxon>Chelicerata</taxon>
        <taxon>Arachnida</taxon>
        <taxon>Acari</taxon>
        <taxon>Parasitiformes</taxon>
        <taxon>Ixodida</taxon>
        <taxon>Ixodoidea</taxon>
        <taxon>Ixodidae</taxon>
        <taxon>Rhipicephalinae</taxon>
        <taxon>Rhipicephalus</taxon>
        <taxon>Rhipicephalus</taxon>
    </lineage>
</organism>
<dbReference type="EMBL" id="GEDV01006270">
    <property type="protein sequence ID" value="JAP82287.1"/>
    <property type="molecule type" value="Transcribed_RNA"/>
</dbReference>
<feature type="chain" id="PRO_5012227059" evidence="1">
    <location>
        <begin position="16"/>
        <end position="187"/>
    </location>
</feature>
<dbReference type="GO" id="GO:0030682">
    <property type="term" value="P:symbiont-mediated perturbation of host defenses"/>
    <property type="evidence" value="ECO:0007669"/>
    <property type="project" value="InterPro"/>
</dbReference>
<dbReference type="AlphaFoldDB" id="A0A131YTK0"/>
<dbReference type="InterPro" id="IPR002970">
    <property type="entry name" value="Tick_his-bd"/>
</dbReference>
<sequence length="187" mass="21797">MLPVIVTSFISIAAAHFDYPGRPTIDDLPKFYQPKQITYLVIRSYISKVHGQDPICIHNKVHNLTGANLYFEQTYTYKSGDLEISHRLPVKATISRKDGYDVAPFMEAVTTNVFQLKRNYYFHYYDDKAHCAVLTFKDYSGTLRCELHTWKTTASYTYYGNCHDEYKYQCPGRQSHYVYLRDCPNAV</sequence>
<dbReference type="Pfam" id="PF02098">
    <property type="entry name" value="His_binding"/>
    <property type="match status" value="1"/>
</dbReference>
<protein>
    <submittedName>
        <fullName evidence="2">Lipocalin</fullName>
    </submittedName>
</protein>
<proteinExistence type="predicted"/>
<dbReference type="GO" id="GO:0043176">
    <property type="term" value="F:amine binding"/>
    <property type="evidence" value="ECO:0007669"/>
    <property type="project" value="InterPro"/>
</dbReference>
<feature type="signal peptide" evidence="1">
    <location>
        <begin position="1"/>
        <end position="15"/>
    </location>
</feature>
<dbReference type="SUPFAM" id="SSF50814">
    <property type="entry name" value="Lipocalins"/>
    <property type="match status" value="1"/>
</dbReference>
<name>A0A131YTK0_RHIAP</name>
<evidence type="ECO:0000313" key="2">
    <source>
        <dbReference type="EMBL" id="JAP82287.1"/>
    </source>
</evidence>
<dbReference type="InterPro" id="IPR012674">
    <property type="entry name" value="Calycin"/>
</dbReference>
<accession>A0A131YTK0</accession>
<keyword evidence="1" id="KW-0732">Signal</keyword>
<evidence type="ECO:0000256" key="1">
    <source>
        <dbReference type="SAM" id="SignalP"/>
    </source>
</evidence>
<reference evidence="2" key="1">
    <citation type="journal article" date="2016" name="Ticks Tick Borne Dis.">
        <title>De novo assembly and annotation of the salivary gland transcriptome of Rhipicephalus appendiculatus male and female ticks during blood feeding.</title>
        <authorList>
            <person name="de Castro M.H."/>
            <person name="de Klerk D."/>
            <person name="Pienaar R."/>
            <person name="Latif A.A."/>
            <person name="Rees D.J."/>
            <person name="Mans B.J."/>
        </authorList>
    </citation>
    <scope>NUCLEOTIDE SEQUENCE</scope>
    <source>
        <tissue evidence="2">Salivary glands</tissue>
    </source>
</reference>